<organism evidence="1 2">
    <name type="scientific">Xylaria grammica</name>
    <dbReference type="NCBI Taxonomy" id="363999"/>
    <lineage>
        <taxon>Eukaryota</taxon>
        <taxon>Fungi</taxon>
        <taxon>Dikarya</taxon>
        <taxon>Ascomycota</taxon>
        <taxon>Pezizomycotina</taxon>
        <taxon>Sordariomycetes</taxon>
        <taxon>Xylariomycetidae</taxon>
        <taxon>Xylariales</taxon>
        <taxon>Xylariaceae</taxon>
        <taxon>Xylaria</taxon>
    </lineage>
</organism>
<gene>
    <name evidence="1" type="ORF">EKO27_g9993</name>
</gene>
<comment type="caution">
    <text evidence="1">The sequence shown here is derived from an EMBL/GenBank/DDBJ whole genome shotgun (WGS) entry which is preliminary data.</text>
</comment>
<dbReference type="AlphaFoldDB" id="A0A439CSM5"/>
<sequence>MLAYQTEAMESKSFFNLPEATLLGAQEDGTFFGPRQKHSFDTHWSTLQEQAMSKESLFDLFAGKIPVIRQPSFLSPEECTKMVEILKSHKIGIYDINHVWPRVGCVGIAQTDYVHNKEEYFAKVKEAFSLHDRWRDELGIDVVERVMQSLKSASGMLVRRAREDERDYFAGVVRGIDTGIQIHADYAPFLLLSPVSDLRRDNEPQTGEGNGWEIGRIVAQMSWNILLNPIAGGDTFIFDRQWQAPKDDLAWRKAFPKYAYDPRIVEGHALKVIKPTPGDLYWINPRNFHEVRGCDISRDSADQGVPTRYTVSSFVGFVPAHNGEPDTIILWS</sequence>
<dbReference type="EMBL" id="RYZI01000477">
    <property type="protein sequence ID" value="RWA05112.1"/>
    <property type="molecule type" value="Genomic_DNA"/>
</dbReference>
<proteinExistence type="predicted"/>
<keyword evidence="2" id="KW-1185">Reference proteome</keyword>
<evidence type="ECO:0000313" key="2">
    <source>
        <dbReference type="Proteomes" id="UP000286045"/>
    </source>
</evidence>
<protein>
    <recommendedName>
        <fullName evidence="3">Prolyl 4-hydroxylase alpha subunit Fe(2+) 2OG dioxygenase domain-containing protein</fullName>
    </recommendedName>
</protein>
<accession>A0A439CSM5</accession>
<dbReference type="Proteomes" id="UP000286045">
    <property type="component" value="Unassembled WGS sequence"/>
</dbReference>
<reference evidence="1 2" key="1">
    <citation type="submission" date="2018-12" db="EMBL/GenBank/DDBJ databases">
        <title>Draft genome sequence of Xylaria grammica IHI A82.</title>
        <authorList>
            <person name="Buettner E."/>
            <person name="Kellner H."/>
        </authorList>
    </citation>
    <scope>NUCLEOTIDE SEQUENCE [LARGE SCALE GENOMIC DNA]</scope>
    <source>
        <strain evidence="1 2">IHI A82</strain>
    </source>
</reference>
<name>A0A439CSM5_9PEZI</name>
<evidence type="ECO:0000313" key="1">
    <source>
        <dbReference type="EMBL" id="RWA05112.1"/>
    </source>
</evidence>
<evidence type="ECO:0008006" key="3">
    <source>
        <dbReference type="Google" id="ProtNLM"/>
    </source>
</evidence>